<dbReference type="InterPro" id="IPR003772">
    <property type="entry name" value="YceD"/>
</dbReference>
<dbReference type="Proteomes" id="UP000583556">
    <property type="component" value="Unassembled WGS sequence"/>
</dbReference>
<dbReference type="RefSeq" id="WP_169491421.1">
    <property type="nucleotide sequence ID" value="NZ_JABBGM010000001.1"/>
</dbReference>
<dbReference type="Pfam" id="PF02620">
    <property type="entry name" value="YceD"/>
    <property type="match status" value="1"/>
</dbReference>
<evidence type="ECO:0000313" key="1">
    <source>
        <dbReference type="EMBL" id="NML92142.1"/>
    </source>
</evidence>
<sequence length="172" mass="18394">MSAPAPEFSRVIDLRQVTDAPIVLEPDADERRRLAARFAISAVDSLHAELVLVREGENVLASGLLVADIVQACAISGEDFNVHVEEPVNLRFVPPGHHAPDEELEITANECDEIEFEGLTIDLGEAIAQSLALAIDPFAEGPEADRARIQHNLAGDPSSGPFAALAALTKKD</sequence>
<protein>
    <submittedName>
        <fullName evidence="1">DUF177 domain-containing protein</fullName>
    </submittedName>
</protein>
<accession>A0A7Y0BKI0</accession>
<keyword evidence="2" id="KW-1185">Reference proteome</keyword>
<dbReference type="AlphaFoldDB" id="A0A7Y0BKI0"/>
<comment type="caution">
    <text evidence="1">The sequence shown here is derived from an EMBL/GenBank/DDBJ whole genome shotgun (WGS) entry which is preliminary data.</text>
</comment>
<name>A0A7Y0BKI0_9SPHN</name>
<reference evidence="1 2" key="1">
    <citation type="submission" date="2020-04" db="EMBL/GenBank/DDBJ databases">
        <title>Novosphingobium sp. TW-4 isolated from soil.</title>
        <authorList>
            <person name="Dahal R.H."/>
            <person name="Chaudhary D.K."/>
        </authorList>
    </citation>
    <scope>NUCLEOTIDE SEQUENCE [LARGE SCALE GENOMIC DNA]</scope>
    <source>
        <strain evidence="1 2">TW-4</strain>
    </source>
</reference>
<evidence type="ECO:0000313" key="2">
    <source>
        <dbReference type="Proteomes" id="UP000583556"/>
    </source>
</evidence>
<dbReference type="EMBL" id="JABBGM010000001">
    <property type="protein sequence ID" value="NML92142.1"/>
    <property type="molecule type" value="Genomic_DNA"/>
</dbReference>
<organism evidence="1 2">
    <name type="scientific">Novosphingobium olei</name>
    <dbReference type="NCBI Taxonomy" id="2728851"/>
    <lineage>
        <taxon>Bacteria</taxon>
        <taxon>Pseudomonadati</taxon>
        <taxon>Pseudomonadota</taxon>
        <taxon>Alphaproteobacteria</taxon>
        <taxon>Sphingomonadales</taxon>
        <taxon>Sphingomonadaceae</taxon>
        <taxon>Novosphingobium</taxon>
    </lineage>
</organism>
<gene>
    <name evidence="1" type="ORF">HHL27_00410</name>
</gene>
<proteinExistence type="predicted"/>